<protein>
    <submittedName>
        <fullName evidence="2">Membrane protein</fullName>
    </submittedName>
</protein>
<dbReference type="Proteomes" id="UP001226867">
    <property type="component" value="Unassembled WGS sequence"/>
</dbReference>
<sequence length="216" mass="23801">MSRWRIALLLIGGAVYAGLSHWMMVYHAAAPWAVVVLLVPLWLSIFGLAGSRFGTPGLWATGVLGVLAFALVLRGDAGNPDRLYVLQHAGIHAVLCSWFGATLRPDRLPLIGQFAQRIHPLSPAMRIYTTHLTQVWTAYFALMVALSLAIYAFLPFSVWSLFANVLTPVSAGALFIGEHLLRYRIHPEFERTRLIDAVRAFYGTGPNVQPAEPGRP</sequence>
<feature type="transmembrane region" description="Helical" evidence="1">
    <location>
        <begin position="85"/>
        <end position="103"/>
    </location>
</feature>
<reference evidence="2 3" key="1">
    <citation type="submission" date="2023-07" db="EMBL/GenBank/DDBJ databases">
        <title>Sorghum-associated microbial communities from plants grown in Nebraska, USA.</title>
        <authorList>
            <person name="Schachtman D."/>
        </authorList>
    </citation>
    <scope>NUCLEOTIDE SEQUENCE [LARGE SCALE GENOMIC DNA]</scope>
    <source>
        <strain evidence="2 3">DS1607</strain>
    </source>
</reference>
<name>A0ABT9SEV9_9BURK</name>
<feature type="transmembrane region" description="Helical" evidence="1">
    <location>
        <begin position="7"/>
        <end position="24"/>
    </location>
</feature>
<feature type="transmembrane region" description="Helical" evidence="1">
    <location>
        <begin position="135"/>
        <end position="154"/>
    </location>
</feature>
<gene>
    <name evidence="2" type="ORF">J2W36_004167</name>
</gene>
<dbReference type="EMBL" id="JAUSRO010000014">
    <property type="protein sequence ID" value="MDP9901897.1"/>
    <property type="molecule type" value="Genomic_DNA"/>
</dbReference>
<accession>A0ABT9SEV9</accession>
<keyword evidence="3" id="KW-1185">Reference proteome</keyword>
<proteinExistence type="predicted"/>
<keyword evidence="1" id="KW-0472">Membrane</keyword>
<feature type="transmembrane region" description="Helical" evidence="1">
    <location>
        <begin position="30"/>
        <end position="49"/>
    </location>
</feature>
<feature type="transmembrane region" description="Helical" evidence="1">
    <location>
        <begin position="160"/>
        <end position="181"/>
    </location>
</feature>
<evidence type="ECO:0000256" key="1">
    <source>
        <dbReference type="SAM" id="Phobius"/>
    </source>
</evidence>
<evidence type="ECO:0000313" key="2">
    <source>
        <dbReference type="EMBL" id="MDP9901897.1"/>
    </source>
</evidence>
<dbReference type="RefSeq" id="WP_307691661.1">
    <property type="nucleotide sequence ID" value="NZ_JAUSRO010000014.1"/>
</dbReference>
<feature type="transmembrane region" description="Helical" evidence="1">
    <location>
        <begin position="56"/>
        <end position="73"/>
    </location>
</feature>
<keyword evidence="1" id="KW-0812">Transmembrane</keyword>
<keyword evidence="1" id="KW-1133">Transmembrane helix</keyword>
<organism evidence="2 3">
    <name type="scientific">Variovorax ginsengisoli</name>
    <dbReference type="NCBI Taxonomy" id="363844"/>
    <lineage>
        <taxon>Bacteria</taxon>
        <taxon>Pseudomonadati</taxon>
        <taxon>Pseudomonadota</taxon>
        <taxon>Betaproteobacteria</taxon>
        <taxon>Burkholderiales</taxon>
        <taxon>Comamonadaceae</taxon>
        <taxon>Variovorax</taxon>
    </lineage>
</organism>
<comment type="caution">
    <text evidence="2">The sequence shown here is derived from an EMBL/GenBank/DDBJ whole genome shotgun (WGS) entry which is preliminary data.</text>
</comment>
<evidence type="ECO:0000313" key="3">
    <source>
        <dbReference type="Proteomes" id="UP001226867"/>
    </source>
</evidence>